<name>X1GB71_9ZZZZ</name>
<feature type="non-terminal residue" evidence="2">
    <location>
        <position position="1"/>
    </location>
</feature>
<reference evidence="2" key="1">
    <citation type="journal article" date="2014" name="Front. Microbiol.">
        <title>High frequency of phylogenetically diverse reductive dehalogenase-homologous genes in deep subseafloor sedimentary metagenomes.</title>
        <authorList>
            <person name="Kawai M."/>
            <person name="Futagami T."/>
            <person name="Toyoda A."/>
            <person name="Takaki Y."/>
            <person name="Nishi S."/>
            <person name="Hori S."/>
            <person name="Arai W."/>
            <person name="Tsubouchi T."/>
            <person name="Morono Y."/>
            <person name="Uchiyama I."/>
            <person name="Ito T."/>
            <person name="Fujiyama A."/>
            <person name="Inagaki F."/>
            <person name="Takami H."/>
        </authorList>
    </citation>
    <scope>NUCLEOTIDE SEQUENCE</scope>
    <source>
        <strain evidence="2">Expedition CK06-06</strain>
    </source>
</reference>
<dbReference type="InterPro" id="IPR045670">
    <property type="entry name" value="DUF5916"/>
</dbReference>
<protein>
    <recommendedName>
        <fullName evidence="1">DUF5916 domain-containing protein</fullName>
    </recommendedName>
</protein>
<proteinExistence type="predicted"/>
<sequence>RSGYQFAVNPAGSIVDWTLYNDEWNDTTWDGVWEWKALIDEEGWTVEIRIPYNQLRFPKKDEYVWGVNFRRVIKRKNEKTGFVWVPKEDSGYVSRFAKLLGIKDIRPGRHIEFLPYSVVQAQYSPEESGNPFETGNKYLGNIGFDLKIGLKSNLMLDTTVNPDFGQVEVDPAVINLSDFETYFSEKRPFFIEGSNIFDQFGRGGATSNASLNWSSPSFFYSRRIGRTPQGNVEQDGN</sequence>
<dbReference type="AlphaFoldDB" id="X1GB71"/>
<comment type="caution">
    <text evidence="2">The sequence shown here is derived from an EMBL/GenBank/DDBJ whole genome shotgun (WGS) entry which is preliminary data.</text>
</comment>
<evidence type="ECO:0000259" key="1">
    <source>
        <dbReference type="Pfam" id="PF19313"/>
    </source>
</evidence>
<dbReference type="SUPFAM" id="SSF49344">
    <property type="entry name" value="CBD9-like"/>
    <property type="match status" value="1"/>
</dbReference>
<dbReference type="EMBL" id="BARU01012509">
    <property type="protein sequence ID" value="GAH42055.1"/>
    <property type="molecule type" value="Genomic_DNA"/>
</dbReference>
<dbReference type="Pfam" id="PF19313">
    <property type="entry name" value="DUF5916"/>
    <property type="match status" value="1"/>
</dbReference>
<gene>
    <name evidence="2" type="ORF">S03H2_23043</name>
</gene>
<feature type="non-terminal residue" evidence="2">
    <location>
        <position position="237"/>
    </location>
</feature>
<dbReference type="Gene3D" id="2.60.40.1190">
    <property type="match status" value="1"/>
</dbReference>
<organism evidence="2">
    <name type="scientific">marine sediment metagenome</name>
    <dbReference type="NCBI Taxonomy" id="412755"/>
    <lineage>
        <taxon>unclassified sequences</taxon>
        <taxon>metagenomes</taxon>
        <taxon>ecological metagenomes</taxon>
    </lineage>
</organism>
<accession>X1GB71</accession>
<feature type="domain" description="DUF5916" evidence="1">
    <location>
        <begin position="111"/>
        <end position="233"/>
    </location>
</feature>
<evidence type="ECO:0000313" key="2">
    <source>
        <dbReference type="EMBL" id="GAH42055.1"/>
    </source>
</evidence>